<dbReference type="Gene3D" id="3.40.30.10">
    <property type="entry name" value="Glutaredoxin"/>
    <property type="match status" value="1"/>
</dbReference>
<evidence type="ECO:0000256" key="1">
    <source>
        <dbReference type="SAM" id="MobiDB-lite"/>
    </source>
</evidence>
<evidence type="ECO:0000313" key="4">
    <source>
        <dbReference type="Proteomes" id="UP001055439"/>
    </source>
</evidence>
<dbReference type="PANTHER" id="PTHR45669:SF26">
    <property type="entry name" value="GLUTAREDOXIN DOMAIN-CONTAINING PROTEIN"/>
    <property type="match status" value="1"/>
</dbReference>
<dbReference type="PROSITE" id="PS51354">
    <property type="entry name" value="GLUTAREDOXIN_2"/>
    <property type="match status" value="1"/>
</dbReference>
<dbReference type="CDD" id="cd03031">
    <property type="entry name" value="GRX_GRX_like"/>
    <property type="match status" value="1"/>
</dbReference>
<accession>A0A9E7G8M8</accession>
<gene>
    <name evidence="3" type="ORF">MUK42_04140</name>
</gene>
<dbReference type="Pfam" id="PF00462">
    <property type="entry name" value="Glutaredoxin"/>
    <property type="match status" value="1"/>
</dbReference>
<dbReference type="InterPro" id="IPR002109">
    <property type="entry name" value="Glutaredoxin"/>
</dbReference>
<keyword evidence="4" id="KW-1185">Reference proteome</keyword>
<sequence>MWTSWEKIKVPRGATAIASPRLPSPKPSSLKDVRGPLDEPSSPSIARRLSPKAVLHCVRSASSVLRSWRSSPPPPPSPRAEKRIVLYFTSLRVVRKTFEDCRFVRSILRGHRVAVDERDVSMDAGFLGELDRNVGRRRGVTTLPQVFIGGRHVGGADEILQLHETGELRRYVEGVAPVPAGSCDGCGGVRFVICATCGGSHKCCSHKGGAGVFRSCPACNENGLVRCPHCRTSPAI</sequence>
<dbReference type="PANTHER" id="PTHR45669">
    <property type="entry name" value="GLUTAREDOXIN DOMAIN-CONTAINING CYSTEINE-RICH PROTEIN CG12206-RELATED"/>
    <property type="match status" value="1"/>
</dbReference>
<reference evidence="3" key="1">
    <citation type="submission" date="2022-05" db="EMBL/GenBank/DDBJ databases">
        <title>The Musa troglodytarum L. genome provides insights into the mechanism of non-climacteric behaviour and enrichment of carotenoids.</title>
        <authorList>
            <person name="Wang J."/>
        </authorList>
    </citation>
    <scope>NUCLEOTIDE SEQUENCE</scope>
    <source>
        <tissue evidence="3">Leaf</tissue>
    </source>
</reference>
<dbReference type="InterPro" id="IPR036249">
    <property type="entry name" value="Thioredoxin-like_sf"/>
</dbReference>
<dbReference type="InterPro" id="IPR014025">
    <property type="entry name" value="Glutaredoxin_subgr"/>
</dbReference>
<feature type="region of interest" description="Disordered" evidence="1">
    <location>
        <begin position="16"/>
        <end position="45"/>
    </location>
</feature>
<name>A0A9E7G8M8_9LILI</name>
<dbReference type="OrthoDB" id="423313at2759"/>
<dbReference type="AlphaFoldDB" id="A0A9E7G8M8"/>
<dbReference type="EMBL" id="CP097508">
    <property type="protein sequence ID" value="URE10529.1"/>
    <property type="molecule type" value="Genomic_DNA"/>
</dbReference>
<evidence type="ECO:0000313" key="3">
    <source>
        <dbReference type="EMBL" id="URE10529.1"/>
    </source>
</evidence>
<dbReference type="SUPFAM" id="SSF52833">
    <property type="entry name" value="Thioredoxin-like"/>
    <property type="match status" value="1"/>
</dbReference>
<proteinExistence type="predicted"/>
<dbReference type="Proteomes" id="UP001055439">
    <property type="component" value="Chromosome 6"/>
</dbReference>
<feature type="domain" description="Glutaredoxin" evidence="2">
    <location>
        <begin position="85"/>
        <end position="153"/>
    </location>
</feature>
<evidence type="ECO:0000259" key="2">
    <source>
        <dbReference type="Pfam" id="PF00462"/>
    </source>
</evidence>
<organism evidence="3 4">
    <name type="scientific">Musa troglodytarum</name>
    <name type="common">fe'i banana</name>
    <dbReference type="NCBI Taxonomy" id="320322"/>
    <lineage>
        <taxon>Eukaryota</taxon>
        <taxon>Viridiplantae</taxon>
        <taxon>Streptophyta</taxon>
        <taxon>Embryophyta</taxon>
        <taxon>Tracheophyta</taxon>
        <taxon>Spermatophyta</taxon>
        <taxon>Magnoliopsida</taxon>
        <taxon>Liliopsida</taxon>
        <taxon>Zingiberales</taxon>
        <taxon>Musaceae</taxon>
        <taxon>Musa</taxon>
    </lineage>
</organism>
<dbReference type="Pfam" id="PF23733">
    <property type="entry name" value="GRXCR1-2_C"/>
    <property type="match status" value="1"/>
</dbReference>
<dbReference type="PRINTS" id="PR00160">
    <property type="entry name" value="GLUTAREDOXIN"/>
</dbReference>
<protein>
    <submittedName>
        <fullName evidence="3">Glutaredoxin</fullName>
    </submittedName>
</protein>